<comment type="caution">
    <text evidence="2">The sequence shown here is derived from an EMBL/GenBank/DDBJ whole genome shotgun (WGS) entry which is preliminary data.</text>
</comment>
<proteinExistence type="predicted"/>
<evidence type="ECO:0000313" key="3">
    <source>
        <dbReference type="Proteomes" id="UP001066276"/>
    </source>
</evidence>
<protein>
    <submittedName>
        <fullName evidence="2">Uncharacterized protein</fullName>
    </submittedName>
</protein>
<dbReference type="AlphaFoldDB" id="A0AAV7MKR0"/>
<keyword evidence="3" id="KW-1185">Reference proteome</keyword>
<feature type="region of interest" description="Disordered" evidence="1">
    <location>
        <begin position="65"/>
        <end position="126"/>
    </location>
</feature>
<sequence>MGHSASLSDGHGHLCPVHNHRVSLLGMVLEYRALRFASLGPLRHERTPHPRPWECARRLSRAHLSTCTGPRSPPPHPAAPQTGRSAAPGRKSRARESDKREPDANKASPVQRLGQPRHGQTDSRFCSRLTGIRLGVTSSTFPWPRLQASVDPSCSTRHLSPPRLLFPEPLRGVYR</sequence>
<dbReference type="Proteomes" id="UP001066276">
    <property type="component" value="Chromosome 9"/>
</dbReference>
<dbReference type="EMBL" id="JANPWB010000013">
    <property type="protein sequence ID" value="KAJ1103739.1"/>
    <property type="molecule type" value="Genomic_DNA"/>
</dbReference>
<accession>A0AAV7MKR0</accession>
<name>A0AAV7MKR0_PLEWA</name>
<gene>
    <name evidence="2" type="ORF">NDU88_001160</name>
</gene>
<evidence type="ECO:0000313" key="2">
    <source>
        <dbReference type="EMBL" id="KAJ1103739.1"/>
    </source>
</evidence>
<reference evidence="2" key="1">
    <citation type="journal article" date="2022" name="bioRxiv">
        <title>Sequencing and chromosome-scale assembly of the giantPleurodeles waltlgenome.</title>
        <authorList>
            <person name="Brown T."/>
            <person name="Elewa A."/>
            <person name="Iarovenko S."/>
            <person name="Subramanian E."/>
            <person name="Araus A.J."/>
            <person name="Petzold A."/>
            <person name="Susuki M."/>
            <person name="Suzuki K.-i.T."/>
            <person name="Hayashi T."/>
            <person name="Toyoda A."/>
            <person name="Oliveira C."/>
            <person name="Osipova E."/>
            <person name="Leigh N.D."/>
            <person name="Simon A."/>
            <person name="Yun M.H."/>
        </authorList>
    </citation>
    <scope>NUCLEOTIDE SEQUENCE</scope>
    <source>
        <strain evidence="2">20211129_DDA</strain>
        <tissue evidence="2">Liver</tissue>
    </source>
</reference>
<evidence type="ECO:0000256" key="1">
    <source>
        <dbReference type="SAM" id="MobiDB-lite"/>
    </source>
</evidence>
<organism evidence="2 3">
    <name type="scientific">Pleurodeles waltl</name>
    <name type="common">Iberian ribbed newt</name>
    <dbReference type="NCBI Taxonomy" id="8319"/>
    <lineage>
        <taxon>Eukaryota</taxon>
        <taxon>Metazoa</taxon>
        <taxon>Chordata</taxon>
        <taxon>Craniata</taxon>
        <taxon>Vertebrata</taxon>
        <taxon>Euteleostomi</taxon>
        <taxon>Amphibia</taxon>
        <taxon>Batrachia</taxon>
        <taxon>Caudata</taxon>
        <taxon>Salamandroidea</taxon>
        <taxon>Salamandridae</taxon>
        <taxon>Pleurodelinae</taxon>
        <taxon>Pleurodeles</taxon>
    </lineage>
</organism>
<feature type="compositionally biased region" description="Basic and acidic residues" evidence="1">
    <location>
        <begin position="94"/>
        <end position="104"/>
    </location>
</feature>